<comment type="similarity">
    <text evidence="1 4 5">Belongs to the universal ribosomal protein uL13 family.</text>
</comment>
<dbReference type="PIRSF" id="PIRSF002181">
    <property type="entry name" value="Ribosomal_L13"/>
    <property type="match status" value="1"/>
</dbReference>
<dbReference type="PROSITE" id="PS00783">
    <property type="entry name" value="RIBOSOMAL_L13"/>
    <property type="match status" value="1"/>
</dbReference>
<dbReference type="GO" id="GO:0017148">
    <property type="term" value="P:negative regulation of translation"/>
    <property type="evidence" value="ECO:0007669"/>
    <property type="project" value="TreeGrafter"/>
</dbReference>
<dbReference type="InterPro" id="IPR005822">
    <property type="entry name" value="Ribosomal_uL13"/>
</dbReference>
<dbReference type="Pfam" id="PF00572">
    <property type="entry name" value="Ribosomal_L13"/>
    <property type="match status" value="1"/>
</dbReference>
<dbReference type="PANTHER" id="PTHR11545">
    <property type="entry name" value="RIBOSOMAL PROTEIN L13"/>
    <property type="match status" value="1"/>
</dbReference>
<dbReference type="GO" id="GO:1990904">
    <property type="term" value="C:ribonucleoprotein complex"/>
    <property type="evidence" value="ECO:0007669"/>
    <property type="project" value="UniProtKB-KW"/>
</dbReference>
<dbReference type="EMBL" id="PFLF01000009">
    <property type="protein sequence ID" value="PIY69501.1"/>
    <property type="molecule type" value="Genomic_DNA"/>
</dbReference>
<name>A0A2M7QE52_9BACT</name>
<dbReference type="SUPFAM" id="SSF52161">
    <property type="entry name" value="Ribosomal protein L13"/>
    <property type="match status" value="1"/>
</dbReference>
<dbReference type="GO" id="GO:0006412">
    <property type="term" value="P:translation"/>
    <property type="evidence" value="ECO:0007669"/>
    <property type="project" value="UniProtKB-UniRule"/>
</dbReference>
<proteinExistence type="inferred from homology"/>
<comment type="subunit">
    <text evidence="4">Part of the 50S ribosomal subunit.</text>
</comment>
<evidence type="ECO:0000256" key="4">
    <source>
        <dbReference type="HAMAP-Rule" id="MF_01366"/>
    </source>
</evidence>
<evidence type="ECO:0000313" key="7">
    <source>
        <dbReference type="EMBL" id="PIY69501.1"/>
    </source>
</evidence>
<dbReference type="Proteomes" id="UP000230108">
    <property type="component" value="Unassembled WGS sequence"/>
</dbReference>
<dbReference type="AlphaFoldDB" id="A0A2M7QE52"/>
<dbReference type="GO" id="GO:0003729">
    <property type="term" value="F:mRNA binding"/>
    <property type="evidence" value="ECO:0007669"/>
    <property type="project" value="TreeGrafter"/>
</dbReference>
<gene>
    <name evidence="4 6" type="primary">rplM</name>
    <name evidence="7" type="ORF">COY90_00305</name>
</gene>
<evidence type="ECO:0000256" key="3">
    <source>
        <dbReference type="ARBA" id="ARBA00023274"/>
    </source>
</evidence>
<dbReference type="InterPro" id="IPR036899">
    <property type="entry name" value="Ribosomal_uL13_sf"/>
</dbReference>
<dbReference type="GO" id="GO:0005840">
    <property type="term" value="C:ribosome"/>
    <property type="evidence" value="ECO:0007669"/>
    <property type="project" value="UniProtKB-KW"/>
</dbReference>
<dbReference type="Gene3D" id="3.90.1180.10">
    <property type="entry name" value="Ribosomal protein L13"/>
    <property type="match status" value="1"/>
</dbReference>
<dbReference type="GO" id="GO:0003735">
    <property type="term" value="F:structural constituent of ribosome"/>
    <property type="evidence" value="ECO:0007669"/>
    <property type="project" value="InterPro"/>
</dbReference>
<dbReference type="InterPro" id="IPR023563">
    <property type="entry name" value="Ribosomal_uL13_CS"/>
</dbReference>
<dbReference type="PANTHER" id="PTHR11545:SF2">
    <property type="entry name" value="LARGE RIBOSOMAL SUBUNIT PROTEIN UL13M"/>
    <property type="match status" value="1"/>
</dbReference>
<dbReference type="HAMAP" id="MF_01366">
    <property type="entry name" value="Ribosomal_uL13"/>
    <property type="match status" value="1"/>
</dbReference>
<sequence>MIHLTQSTKPISAKNIKRIWHLIDLKDQVVGRIAPKISSLLQGKEKADYAPYLDAGDFVVLINSAKVVFTGSKMKDKKYTRFSGYPGGLHIASAEELIVKNPNRIIEEAVSGMLPKNKLRAKRMARLFVFPDERHSYKSRFGTK</sequence>
<evidence type="ECO:0000256" key="2">
    <source>
        <dbReference type="ARBA" id="ARBA00022980"/>
    </source>
</evidence>
<evidence type="ECO:0000256" key="1">
    <source>
        <dbReference type="ARBA" id="ARBA00006227"/>
    </source>
</evidence>
<keyword evidence="2 4" id="KW-0689">Ribosomal protein</keyword>
<evidence type="ECO:0000256" key="5">
    <source>
        <dbReference type="RuleBase" id="RU003877"/>
    </source>
</evidence>
<dbReference type="InterPro" id="IPR005823">
    <property type="entry name" value="Ribosomal_uL13_bac-type"/>
</dbReference>
<comment type="function">
    <text evidence="4 6">This protein is one of the early assembly proteins of the 50S ribosomal subunit, although it is not seen to bind rRNA by itself. It is important during the early stages of 50S assembly.</text>
</comment>
<accession>A0A2M7QE52</accession>
<keyword evidence="3 4" id="KW-0687">Ribonucleoprotein</keyword>
<evidence type="ECO:0000256" key="6">
    <source>
        <dbReference type="RuleBase" id="RU003878"/>
    </source>
</evidence>
<dbReference type="CDD" id="cd00392">
    <property type="entry name" value="Ribosomal_L13"/>
    <property type="match status" value="1"/>
</dbReference>
<protein>
    <recommendedName>
        <fullName evidence="4">Large ribosomal subunit protein uL13</fullName>
    </recommendedName>
</protein>
<comment type="caution">
    <text evidence="7">The sequence shown here is derived from an EMBL/GenBank/DDBJ whole genome shotgun (WGS) entry which is preliminary data.</text>
</comment>
<dbReference type="NCBIfam" id="TIGR01066">
    <property type="entry name" value="rplM_bact"/>
    <property type="match status" value="1"/>
</dbReference>
<evidence type="ECO:0000313" key="8">
    <source>
        <dbReference type="Proteomes" id="UP000230108"/>
    </source>
</evidence>
<reference evidence="8" key="1">
    <citation type="submission" date="2017-09" db="EMBL/GenBank/DDBJ databases">
        <title>Depth-based differentiation of microbial function through sediment-hosted aquifers and enrichment of novel symbionts in the deep terrestrial subsurface.</title>
        <authorList>
            <person name="Probst A.J."/>
            <person name="Ladd B."/>
            <person name="Jarett J.K."/>
            <person name="Geller-Mcgrath D.E."/>
            <person name="Sieber C.M.K."/>
            <person name="Emerson J.B."/>
            <person name="Anantharaman K."/>
            <person name="Thomas B.C."/>
            <person name="Malmstrom R."/>
            <person name="Stieglmeier M."/>
            <person name="Klingl A."/>
            <person name="Woyke T."/>
            <person name="Ryan C.M."/>
            <person name="Banfield J.F."/>
        </authorList>
    </citation>
    <scope>NUCLEOTIDE SEQUENCE [LARGE SCALE GENOMIC DNA]</scope>
</reference>
<organism evidence="7 8">
    <name type="scientific">Candidatus Roizmanbacteria bacterium CG_4_10_14_0_8_um_filter_39_9</name>
    <dbReference type="NCBI Taxonomy" id="1974829"/>
    <lineage>
        <taxon>Bacteria</taxon>
        <taxon>Candidatus Roizmaniibacteriota</taxon>
    </lineage>
</organism>